<comment type="caution">
    <text evidence="5">The sequence shown here is derived from an EMBL/GenBank/DDBJ whole genome shotgun (WGS) entry which is preliminary data.</text>
</comment>
<dbReference type="InterPro" id="IPR003593">
    <property type="entry name" value="AAA+_ATPase"/>
</dbReference>
<dbReference type="Pfam" id="PF16326">
    <property type="entry name" value="ABC_tran_CTD"/>
    <property type="match status" value="1"/>
</dbReference>
<dbReference type="EMBL" id="JACJJQ010000012">
    <property type="protein sequence ID" value="MBM6753882.1"/>
    <property type="molecule type" value="Genomic_DNA"/>
</dbReference>
<evidence type="ECO:0000313" key="5">
    <source>
        <dbReference type="EMBL" id="MBM6753882.1"/>
    </source>
</evidence>
<dbReference type="PROSITE" id="PS00211">
    <property type="entry name" value="ABC_TRANSPORTER_1"/>
    <property type="match status" value="1"/>
</dbReference>
<dbReference type="RefSeq" id="WP_204776280.1">
    <property type="nucleotide sequence ID" value="NZ_JACJJQ010000012.1"/>
</dbReference>
<keyword evidence="1" id="KW-0547">Nucleotide-binding</keyword>
<dbReference type="Pfam" id="PF12848">
    <property type="entry name" value="ABC_tran_Xtn"/>
    <property type="match status" value="1"/>
</dbReference>
<proteinExistence type="predicted"/>
<feature type="domain" description="ABC transporter" evidence="4">
    <location>
        <begin position="320"/>
        <end position="538"/>
    </location>
</feature>
<accession>A0ABS2EN06</accession>
<evidence type="ECO:0000256" key="2">
    <source>
        <dbReference type="ARBA" id="ARBA00022840"/>
    </source>
</evidence>
<protein>
    <submittedName>
        <fullName evidence="5">ABC-F family ATP-binding cassette domain-containing protein</fullName>
    </submittedName>
</protein>
<dbReference type="SUPFAM" id="SSF52540">
    <property type="entry name" value="P-loop containing nucleoside triphosphate hydrolases"/>
    <property type="match status" value="2"/>
</dbReference>
<dbReference type="Proteomes" id="UP000776629">
    <property type="component" value="Unassembled WGS sequence"/>
</dbReference>
<dbReference type="GO" id="GO:0005524">
    <property type="term" value="F:ATP binding"/>
    <property type="evidence" value="ECO:0007669"/>
    <property type="project" value="UniProtKB-KW"/>
</dbReference>
<gene>
    <name evidence="5" type="ORF">H5993_03785</name>
</gene>
<dbReference type="InterPro" id="IPR051309">
    <property type="entry name" value="ABCF_ATPase"/>
</dbReference>
<reference evidence="5 6" key="1">
    <citation type="journal article" date="2021" name="Sci. Rep.">
        <title>The distribution of antibiotic resistance genes in chicken gut microbiota commensals.</title>
        <authorList>
            <person name="Juricova H."/>
            <person name="Matiasovicova J."/>
            <person name="Kubasova T."/>
            <person name="Cejkova D."/>
            <person name="Rychlik I."/>
        </authorList>
    </citation>
    <scope>NUCLEOTIDE SEQUENCE [LARGE SCALE GENOMIC DNA]</scope>
    <source>
        <strain evidence="5 6">An810</strain>
    </source>
</reference>
<dbReference type="CDD" id="cd03221">
    <property type="entry name" value="ABCF_EF-3"/>
    <property type="match status" value="2"/>
</dbReference>
<keyword evidence="2 5" id="KW-0067">ATP-binding</keyword>
<dbReference type="PROSITE" id="PS50893">
    <property type="entry name" value="ABC_TRANSPORTER_2"/>
    <property type="match status" value="2"/>
</dbReference>
<feature type="region of interest" description="Disordered" evidence="3">
    <location>
        <begin position="535"/>
        <end position="560"/>
    </location>
</feature>
<dbReference type="PANTHER" id="PTHR42855:SF1">
    <property type="entry name" value="ABC TRANSPORTER DOMAIN-CONTAINING PROTEIN"/>
    <property type="match status" value="1"/>
</dbReference>
<dbReference type="PANTHER" id="PTHR42855">
    <property type="entry name" value="ABC TRANSPORTER ATP-BINDING SUBUNIT"/>
    <property type="match status" value="1"/>
</dbReference>
<dbReference type="InterPro" id="IPR027417">
    <property type="entry name" value="P-loop_NTPase"/>
</dbReference>
<organism evidence="5 6">
    <name type="scientific">Limosilactobacillus alvi</name>
    <dbReference type="NCBI Taxonomy" id="990412"/>
    <lineage>
        <taxon>Bacteria</taxon>
        <taxon>Bacillati</taxon>
        <taxon>Bacillota</taxon>
        <taxon>Bacilli</taxon>
        <taxon>Lactobacillales</taxon>
        <taxon>Lactobacillaceae</taxon>
        <taxon>Limosilactobacillus</taxon>
    </lineage>
</organism>
<dbReference type="SMART" id="SM00382">
    <property type="entry name" value="AAA"/>
    <property type="match status" value="2"/>
</dbReference>
<evidence type="ECO:0000313" key="6">
    <source>
        <dbReference type="Proteomes" id="UP000776629"/>
    </source>
</evidence>
<dbReference type="Gene3D" id="3.40.50.300">
    <property type="entry name" value="P-loop containing nucleotide triphosphate hydrolases"/>
    <property type="match status" value="2"/>
</dbReference>
<dbReference type="InterPro" id="IPR017871">
    <property type="entry name" value="ABC_transporter-like_CS"/>
</dbReference>
<name>A0ABS2EN06_9LACO</name>
<keyword evidence="6" id="KW-1185">Reference proteome</keyword>
<dbReference type="Pfam" id="PF00005">
    <property type="entry name" value="ABC_tran"/>
    <property type="match status" value="2"/>
</dbReference>
<dbReference type="InterPro" id="IPR037118">
    <property type="entry name" value="Val-tRNA_synth_C_sf"/>
</dbReference>
<dbReference type="InterPro" id="IPR003439">
    <property type="entry name" value="ABC_transporter-like_ATP-bd"/>
</dbReference>
<sequence>MRTFRADNLTSTYGEKTLFKDISLMINEHDRIGLIGTNGSGKTSLLNVLAGLTSADHGEITKPNDYTIGYLKQTPELDDNKQIIEAVLSGEQPMFQTIRQYEQALATYSQHPEDPQAADRFTKLQGIMDTQDLWEADSQVKTILTKLMIDDWSQKIGQLSGGQKKRVGLAQILIQQPDLLMLDEPTNHLDLSSIVWLQDYLSSYKGAVLVVTHDRYFLDNVTNHIWELSFGRLFHYDGNYQAFVQQKAERVELEGEAEKKRQSLYKHELEWMRHGAKARSTKQKGRINRFNELKDSIGKVHVDQDVNISLGAARLGKDVLEIKDGSLAYDDHQILRNFNWLIQGGDRIGITGQNGAGKTSLLNVLAGRQKLDQGILKVGETVKIGYYTQQTEGIDQDKRVINYLSEVAESVVNQAGERISVANLLEQFLFPRFMHGTLIRKLSGGEQRRLYLLKILMQSPNVLLLDEPTNDLDISTLTVLENYLDQFPGTVITVSHDRYFLNRVADQLLIFKGNAAIERYTGKFTDYLDQEAAKAHSESSKPKESKSASSKEQDQAPAEKKKLTYAEQLEWEKIDGELEALDEKRQAIESEMNTSGDNYEKLAKLQKQLNEVNTQYDEKTARWEYLSNYVD</sequence>
<evidence type="ECO:0000256" key="1">
    <source>
        <dbReference type="ARBA" id="ARBA00022741"/>
    </source>
</evidence>
<dbReference type="InterPro" id="IPR032781">
    <property type="entry name" value="ABC_tran_Xtn"/>
</dbReference>
<feature type="domain" description="ABC transporter" evidence="4">
    <location>
        <begin position="4"/>
        <end position="255"/>
    </location>
</feature>
<dbReference type="InterPro" id="IPR032524">
    <property type="entry name" value="ABC_tran_C"/>
</dbReference>
<evidence type="ECO:0000259" key="4">
    <source>
        <dbReference type="PROSITE" id="PS50893"/>
    </source>
</evidence>
<evidence type="ECO:0000256" key="3">
    <source>
        <dbReference type="SAM" id="MobiDB-lite"/>
    </source>
</evidence>
<dbReference type="Gene3D" id="1.10.287.380">
    <property type="entry name" value="Valyl-tRNA synthetase, C-terminal domain"/>
    <property type="match status" value="1"/>
</dbReference>